<dbReference type="CDD" id="cd00531">
    <property type="entry name" value="NTF2_like"/>
    <property type="match status" value="1"/>
</dbReference>
<gene>
    <name evidence="2" type="ORF">I6N98_16710</name>
</gene>
<dbReference type="KEGG" id="snan:I6N98_16710"/>
<evidence type="ECO:0000259" key="1">
    <source>
        <dbReference type="Pfam" id="PF13577"/>
    </source>
</evidence>
<organism evidence="2 3">
    <name type="scientific">Spongiibacter nanhainus</name>
    <dbReference type="NCBI Taxonomy" id="2794344"/>
    <lineage>
        <taxon>Bacteria</taxon>
        <taxon>Pseudomonadati</taxon>
        <taxon>Pseudomonadota</taxon>
        <taxon>Gammaproteobacteria</taxon>
        <taxon>Cellvibrionales</taxon>
        <taxon>Spongiibacteraceae</taxon>
        <taxon>Spongiibacter</taxon>
    </lineage>
</organism>
<keyword evidence="3" id="KW-1185">Reference proteome</keyword>
<dbReference type="Proteomes" id="UP000596063">
    <property type="component" value="Chromosome"/>
</dbReference>
<dbReference type="AlphaFoldDB" id="A0A7T4UPS7"/>
<name>A0A7T4UPS7_9GAMM</name>
<dbReference type="InterPro" id="IPR032710">
    <property type="entry name" value="NTF2-like_dom_sf"/>
</dbReference>
<dbReference type="Pfam" id="PF13577">
    <property type="entry name" value="SnoaL_4"/>
    <property type="match status" value="1"/>
</dbReference>
<reference evidence="2 3" key="1">
    <citation type="submission" date="2020-12" db="EMBL/GenBank/DDBJ databases">
        <authorList>
            <person name="Shan Y."/>
        </authorList>
    </citation>
    <scope>NUCLEOTIDE SEQUENCE [LARGE SCALE GENOMIC DNA]</scope>
    <source>
        <strain evidence="3">csc3.9</strain>
    </source>
</reference>
<feature type="domain" description="SnoaL-like" evidence="1">
    <location>
        <begin position="11"/>
        <end position="135"/>
    </location>
</feature>
<protein>
    <submittedName>
        <fullName evidence="2">Nuclear transport factor 2 family protein</fullName>
    </submittedName>
</protein>
<dbReference type="SUPFAM" id="SSF54427">
    <property type="entry name" value="NTF2-like"/>
    <property type="match status" value="1"/>
</dbReference>
<dbReference type="InterPro" id="IPR037401">
    <property type="entry name" value="SnoaL-like"/>
</dbReference>
<dbReference type="RefSeq" id="WP_198569459.1">
    <property type="nucleotide sequence ID" value="NZ_CP066167.1"/>
</dbReference>
<dbReference type="Gene3D" id="3.10.450.50">
    <property type="match status" value="1"/>
</dbReference>
<dbReference type="EMBL" id="CP066167">
    <property type="protein sequence ID" value="QQD17961.1"/>
    <property type="molecule type" value="Genomic_DNA"/>
</dbReference>
<sequence>MNRDREQQLDTLLAKEEIRELALLYSRGVDRKDPELLRDLYTTDATDTHGHTFDGGAEAYVDFLEQAFPFMAYSGHHICNHLISVDGDIGEGEVYALAYHHLPDGNGGWMEDFMAVRYIDNYRRDSDDRWRFSKRVVTYDLSIRRPLGEDAIKGLPDLAKDPSYTALTLSVFARGKRG</sequence>
<proteinExistence type="predicted"/>
<evidence type="ECO:0000313" key="2">
    <source>
        <dbReference type="EMBL" id="QQD17961.1"/>
    </source>
</evidence>
<accession>A0A7T4UPS7</accession>
<evidence type="ECO:0000313" key="3">
    <source>
        <dbReference type="Proteomes" id="UP000596063"/>
    </source>
</evidence>